<evidence type="ECO:0000313" key="3">
    <source>
        <dbReference type="Proteomes" id="UP000245639"/>
    </source>
</evidence>
<dbReference type="Proteomes" id="UP000245639">
    <property type="component" value="Unassembled WGS sequence"/>
</dbReference>
<sequence length="63" mass="7108">MWHLHWRADTARRTRPAESAGDGTRAVRRRPVPARGSFQHVWHDTPAAAQAGDVPESVRVRGR</sequence>
<dbReference type="EMBL" id="QEKW01000024">
    <property type="protein sequence ID" value="PVY97469.1"/>
    <property type="molecule type" value="Genomic_DNA"/>
</dbReference>
<feature type="compositionally biased region" description="Basic and acidic residues" evidence="1">
    <location>
        <begin position="1"/>
        <end position="16"/>
    </location>
</feature>
<reference evidence="2 3" key="1">
    <citation type="submission" date="2018-04" db="EMBL/GenBank/DDBJ databases">
        <title>Genomic Encyclopedia of Type Strains, Phase IV (KMG-IV): sequencing the most valuable type-strain genomes for metagenomic binning, comparative biology and taxonomic classification.</title>
        <authorList>
            <person name="Goeker M."/>
        </authorList>
    </citation>
    <scope>NUCLEOTIDE SEQUENCE [LARGE SCALE GENOMIC DNA]</scope>
    <source>
        <strain evidence="2 3">DSM 45771</strain>
    </source>
</reference>
<dbReference type="RefSeq" id="WP_116711055.1">
    <property type="nucleotide sequence ID" value="NZ_QEKW01000024.1"/>
</dbReference>
<comment type="caution">
    <text evidence="2">The sequence shown here is derived from an EMBL/GenBank/DDBJ whole genome shotgun (WGS) entry which is preliminary data.</text>
</comment>
<organism evidence="2 3">
    <name type="scientific">Actinomycetospora cinnamomea</name>
    <dbReference type="NCBI Taxonomy" id="663609"/>
    <lineage>
        <taxon>Bacteria</taxon>
        <taxon>Bacillati</taxon>
        <taxon>Actinomycetota</taxon>
        <taxon>Actinomycetes</taxon>
        <taxon>Pseudonocardiales</taxon>
        <taxon>Pseudonocardiaceae</taxon>
        <taxon>Actinomycetospora</taxon>
    </lineage>
</organism>
<feature type="region of interest" description="Disordered" evidence="1">
    <location>
        <begin position="1"/>
        <end position="30"/>
    </location>
</feature>
<dbReference type="AlphaFoldDB" id="A0A2U1ECP1"/>
<gene>
    <name evidence="2" type="ORF">C8D89_1246</name>
</gene>
<name>A0A2U1ECP1_9PSEU</name>
<proteinExistence type="predicted"/>
<keyword evidence="3" id="KW-1185">Reference proteome</keyword>
<evidence type="ECO:0000256" key="1">
    <source>
        <dbReference type="SAM" id="MobiDB-lite"/>
    </source>
</evidence>
<evidence type="ECO:0000313" key="2">
    <source>
        <dbReference type="EMBL" id="PVY97469.1"/>
    </source>
</evidence>
<protein>
    <submittedName>
        <fullName evidence="2">Uncharacterized protein</fullName>
    </submittedName>
</protein>
<accession>A0A2U1ECP1</accession>